<name>A0ABP1FXW6_9CHLO</name>
<evidence type="ECO:0000313" key="6">
    <source>
        <dbReference type="EMBL" id="CAL5222362.1"/>
    </source>
</evidence>
<evidence type="ECO:0000313" key="7">
    <source>
        <dbReference type="Proteomes" id="UP001497392"/>
    </source>
</evidence>
<comment type="caution">
    <text evidence="6">The sequence shown here is derived from an EMBL/GenBank/DDBJ whole genome shotgun (WGS) entry which is preliminary data.</text>
</comment>
<dbReference type="PROSITE" id="PS01129">
    <property type="entry name" value="PSI_RLU"/>
    <property type="match status" value="1"/>
</dbReference>
<dbReference type="Proteomes" id="UP001497392">
    <property type="component" value="Unassembled WGS sequence"/>
</dbReference>
<organism evidence="6 7">
    <name type="scientific">Coccomyxa viridis</name>
    <dbReference type="NCBI Taxonomy" id="1274662"/>
    <lineage>
        <taxon>Eukaryota</taxon>
        <taxon>Viridiplantae</taxon>
        <taxon>Chlorophyta</taxon>
        <taxon>core chlorophytes</taxon>
        <taxon>Trebouxiophyceae</taxon>
        <taxon>Trebouxiophyceae incertae sedis</taxon>
        <taxon>Coccomyxaceae</taxon>
        <taxon>Coccomyxa</taxon>
    </lineage>
</organism>
<dbReference type="InterPro" id="IPR020103">
    <property type="entry name" value="PsdUridine_synth_cat_dom_sf"/>
</dbReference>
<evidence type="ECO:0000256" key="4">
    <source>
        <dbReference type="PROSITE-ProRule" id="PRU00182"/>
    </source>
</evidence>
<dbReference type="InterPro" id="IPR006145">
    <property type="entry name" value="PsdUridine_synth_RsuA/RluA"/>
</dbReference>
<accession>A0ABP1FXW6</accession>
<dbReference type="SMART" id="SM00363">
    <property type="entry name" value="S4"/>
    <property type="match status" value="1"/>
</dbReference>
<dbReference type="Pfam" id="PF00849">
    <property type="entry name" value="PseudoU_synth_2"/>
    <property type="match status" value="1"/>
</dbReference>
<dbReference type="PANTHER" id="PTHR21600:SF87">
    <property type="entry name" value="RNA PSEUDOURIDYLATE SYNTHASE DOMAIN-CONTAINING PROTEIN 1"/>
    <property type="match status" value="1"/>
</dbReference>
<dbReference type="SUPFAM" id="SSF55174">
    <property type="entry name" value="Alpha-L RNA-binding motif"/>
    <property type="match status" value="1"/>
</dbReference>
<evidence type="ECO:0000256" key="3">
    <source>
        <dbReference type="ARBA" id="ARBA00023235"/>
    </source>
</evidence>
<dbReference type="Pfam" id="PF01479">
    <property type="entry name" value="S4"/>
    <property type="match status" value="1"/>
</dbReference>
<reference evidence="6 7" key="1">
    <citation type="submission" date="2024-06" db="EMBL/GenBank/DDBJ databases">
        <authorList>
            <person name="Kraege A."/>
            <person name="Thomma B."/>
        </authorList>
    </citation>
    <scope>NUCLEOTIDE SEQUENCE [LARGE SCALE GENOMIC DNA]</scope>
</reference>
<dbReference type="InterPro" id="IPR002942">
    <property type="entry name" value="S4_RNA-bd"/>
</dbReference>
<sequence length="373" mass="40534">MAAQQQEKVHTFTVPDGSQKRLDAFLSANMQSTSRARLQNIIKEGYVAVNGKPASKAGQGIRQGDTVTCEVPPAVPIEASPEDLPLEVVHEDNHLIVLNKAAGMVIHPGPGNYTGTLVNALLHRFGMPAVRLELEQEPEDPDLSDNDDHEDAGRLSAWLPNQDWNASGQNGVIRPGIVHRLDKGTTGLLVVAKDAETLTGLAAQFKAHTVERVYQAIALGCPKAAEGVVETNIGRDIRDRKKMGVFPYMSSRGRHAVSTWRVLEPLAGGTASLMQWQLKTGRTHQIRVHAKHMHHPLLSDEAYGGAGGTAVNVIGQGKSMRQAVVHAVLKALQRPALHAKTLGFIHPMTQERLHFTSDLPDDFTASLKSLREL</sequence>
<evidence type="ECO:0000259" key="5">
    <source>
        <dbReference type="SMART" id="SM00363"/>
    </source>
</evidence>
<keyword evidence="4" id="KW-0694">RNA-binding</keyword>
<comment type="catalytic activity">
    <reaction evidence="1">
        <text>a uridine in RNA = a pseudouridine in RNA</text>
        <dbReference type="Rhea" id="RHEA:48348"/>
        <dbReference type="Rhea" id="RHEA-COMP:12068"/>
        <dbReference type="Rhea" id="RHEA-COMP:12069"/>
        <dbReference type="ChEBI" id="CHEBI:65314"/>
        <dbReference type="ChEBI" id="CHEBI:65315"/>
    </reaction>
</comment>
<comment type="similarity">
    <text evidence="2">Belongs to the pseudouridine synthase RluA family.</text>
</comment>
<feature type="domain" description="RNA-binding S4" evidence="5">
    <location>
        <begin position="20"/>
        <end position="81"/>
    </location>
</feature>
<dbReference type="PROSITE" id="PS50889">
    <property type="entry name" value="S4"/>
    <property type="match status" value="1"/>
</dbReference>
<dbReference type="CDD" id="cd02869">
    <property type="entry name" value="PseudoU_synth_RluA_like"/>
    <property type="match status" value="1"/>
</dbReference>
<keyword evidence="7" id="KW-1185">Reference proteome</keyword>
<dbReference type="SUPFAM" id="SSF55120">
    <property type="entry name" value="Pseudouridine synthase"/>
    <property type="match status" value="1"/>
</dbReference>
<dbReference type="InterPro" id="IPR050188">
    <property type="entry name" value="RluA_PseudoU_synthase"/>
</dbReference>
<dbReference type="CDD" id="cd00165">
    <property type="entry name" value="S4"/>
    <property type="match status" value="1"/>
</dbReference>
<dbReference type="InterPro" id="IPR036986">
    <property type="entry name" value="S4_RNA-bd_sf"/>
</dbReference>
<proteinExistence type="inferred from homology"/>
<dbReference type="PANTHER" id="PTHR21600">
    <property type="entry name" value="MITOCHONDRIAL RNA PSEUDOURIDINE SYNTHASE"/>
    <property type="match status" value="1"/>
</dbReference>
<keyword evidence="3" id="KW-0413">Isomerase</keyword>
<dbReference type="EMBL" id="CAXHTA020000007">
    <property type="protein sequence ID" value="CAL5222362.1"/>
    <property type="molecule type" value="Genomic_DNA"/>
</dbReference>
<dbReference type="Gene3D" id="3.30.2350.10">
    <property type="entry name" value="Pseudouridine synthase"/>
    <property type="match status" value="2"/>
</dbReference>
<dbReference type="InterPro" id="IPR006224">
    <property type="entry name" value="PsdUridine_synth_RluA-like_CS"/>
</dbReference>
<protein>
    <submittedName>
        <fullName evidence="6">G4716 protein</fullName>
    </submittedName>
</protein>
<evidence type="ECO:0000256" key="1">
    <source>
        <dbReference type="ARBA" id="ARBA00000073"/>
    </source>
</evidence>
<dbReference type="Gene3D" id="3.10.290.10">
    <property type="entry name" value="RNA-binding S4 domain"/>
    <property type="match status" value="1"/>
</dbReference>
<evidence type="ECO:0000256" key="2">
    <source>
        <dbReference type="ARBA" id="ARBA00010876"/>
    </source>
</evidence>
<gene>
    <name evidence="6" type="primary">g4716</name>
    <name evidence="6" type="ORF">VP750_LOCUS4021</name>
</gene>